<reference evidence="1" key="2">
    <citation type="submission" date="2010-05" db="EMBL/GenBank/DDBJ databases">
        <title>The Genome Sequence of Magnaporthe poae strain ATCC 64411.</title>
        <authorList>
            <consortium name="The Broad Institute Genome Sequencing Platform"/>
            <consortium name="Broad Institute Genome Sequencing Center for Infectious Disease"/>
            <person name="Ma L.-J."/>
            <person name="Dead R."/>
            <person name="Young S."/>
            <person name="Zeng Q."/>
            <person name="Koehrsen M."/>
            <person name="Alvarado L."/>
            <person name="Berlin A."/>
            <person name="Chapman S.B."/>
            <person name="Chen Z."/>
            <person name="Freedman E."/>
            <person name="Gellesch M."/>
            <person name="Goldberg J."/>
            <person name="Griggs A."/>
            <person name="Gujja S."/>
            <person name="Heilman E.R."/>
            <person name="Heiman D."/>
            <person name="Hepburn T."/>
            <person name="Howarth C."/>
            <person name="Jen D."/>
            <person name="Larson L."/>
            <person name="Mehta T."/>
            <person name="Neiman D."/>
            <person name="Pearson M."/>
            <person name="Roberts A."/>
            <person name="Saif S."/>
            <person name="Shea T."/>
            <person name="Shenoy N."/>
            <person name="Sisk P."/>
            <person name="Stolte C."/>
            <person name="Sykes S."/>
            <person name="Walk T."/>
            <person name="White J."/>
            <person name="Yandava C."/>
            <person name="Haas B."/>
            <person name="Nusbaum C."/>
            <person name="Birren B."/>
        </authorList>
    </citation>
    <scope>NUCLEOTIDE SEQUENCE</scope>
    <source>
        <strain evidence="1">ATCC 64411</strain>
    </source>
</reference>
<accession>A0A0C4EGH6</accession>
<gene>
    <name evidence="1" type="ORF">MAPG_11921</name>
</gene>
<sequence length="127" mass="14352">MSWGVGAGWGGFDVKKASWNLWKQWLFFYFPLVCFCSPVLFCPSESMSVWLPPGFDVPTVPETDRYKGHELDANVVQALPKGAVVKWVETNPICSFWAINSKVTVAFRDGSERQLFLKRVLQSVTTS</sequence>
<evidence type="ECO:0000313" key="1">
    <source>
        <dbReference type="EMBL" id="KLU92978.1"/>
    </source>
</evidence>
<dbReference type="EMBL" id="GL877042">
    <property type="protein sequence ID" value="KLU92978.1"/>
    <property type="molecule type" value="Genomic_DNA"/>
</dbReference>
<organism evidence="2 3">
    <name type="scientific">Magnaporthiopsis poae (strain ATCC 64411 / 73-15)</name>
    <name type="common">Kentucky bluegrass fungus</name>
    <name type="synonym">Magnaporthe poae</name>
    <dbReference type="NCBI Taxonomy" id="644358"/>
    <lineage>
        <taxon>Eukaryota</taxon>
        <taxon>Fungi</taxon>
        <taxon>Dikarya</taxon>
        <taxon>Ascomycota</taxon>
        <taxon>Pezizomycotina</taxon>
        <taxon>Sordariomycetes</taxon>
        <taxon>Sordariomycetidae</taxon>
        <taxon>Magnaporthales</taxon>
        <taxon>Magnaporthaceae</taxon>
        <taxon>Magnaporthiopsis</taxon>
    </lineage>
</organism>
<reference evidence="1" key="3">
    <citation type="submission" date="2011-03" db="EMBL/GenBank/DDBJ databases">
        <title>Annotation of Magnaporthe poae ATCC 64411.</title>
        <authorList>
            <person name="Ma L.-J."/>
            <person name="Dead R."/>
            <person name="Young S.K."/>
            <person name="Zeng Q."/>
            <person name="Gargeya S."/>
            <person name="Fitzgerald M."/>
            <person name="Haas B."/>
            <person name="Abouelleil A."/>
            <person name="Alvarado L."/>
            <person name="Arachchi H.M."/>
            <person name="Berlin A."/>
            <person name="Brown A."/>
            <person name="Chapman S.B."/>
            <person name="Chen Z."/>
            <person name="Dunbar C."/>
            <person name="Freedman E."/>
            <person name="Gearin G."/>
            <person name="Gellesch M."/>
            <person name="Goldberg J."/>
            <person name="Griggs A."/>
            <person name="Gujja S."/>
            <person name="Heiman D."/>
            <person name="Howarth C."/>
            <person name="Larson L."/>
            <person name="Lui A."/>
            <person name="MacDonald P.J.P."/>
            <person name="Mehta T."/>
            <person name="Montmayeur A."/>
            <person name="Murphy C."/>
            <person name="Neiman D."/>
            <person name="Pearson M."/>
            <person name="Priest M."/>
            <person name="Roberts A."/>
            <person name="Saif S."/>
            <person name="Shea T."/>
            <person name="Shenoy N."/>
            <person name="Sisk P."/>
            <person name="Stolte C."/>
            <person name="Sykes S."/>
            <person name="Yandava C."/>
            <person name="Wortman J."/>
            <person name="Nusbaum C."/>
            <person name="Birren B."/>
        </authorList>
    </citation>
    <scope>NUCLEOTIDE SEQUENCE</scope>
    <source>
        <strain evidence="1">ATCC 64411</strain>
    </source>
</reference>
<reference evidence="3" key="1">
    <citation type="submission" date="2010-05" db="EMBL/GenBank/DDBJ databases">
        <title>The genome sequence of Magnaporthe poae strain ATCC 64411.</title>
        <authorList>
            <person name="Ma L.-J."/>
            <person name="Dead R."/>
            <person name="Young S."/>
            <person name="Zeng Q."/>
            <person name="Koehrsen M."/>
            <person name="Alvarado L."/>
            <person name="Berlin A."/>
            <person name="Chapman S.B."/>
            <person name="Chen Z."/>
            <person name="Freedman E."/>
            <person name="Gellesch M."/>
            <person name="Goldberg J."/>
            <person name="Griggs A."/>
            <person name="Gujja S."/>
            <person name="Heilman E.R."/>
            <person name="Heiman D."/>
            <person name="Hepburn T."/>
            <person name="Howarth C."/>
            <person name="Jen D."/>
            <person name="Larson L."/>
            <person name="Mehta T."/>
            <person name="Neiman D."/>
            <person name="Pearson M."/>
            <person name="Roberts A."/>
            <person name="Saif S."/>
            <person name="Shea T."/>
            <person name="Shenoy N."/>
            <person name="Sisk P."/>
            <person name="Stolte C."/>
            <person name="Sykes S."/>
            <person name="Walk T."/>
            <person name="White J."/>
            <person name="Yandava C."/>
            <person name="Haas B."/>
            <person name="Nusbaum C."/>
            <person name="Birren B."/>
        </authorList>
    </citation>
    <scope>NUCLEOTIDE SEQUENCE [LARGE SCALE GENOMIC DNA]</scope>
    <source>
        <strain evidence="3">ATCC 64411 / 73-15</strain>
    </source>
</reference>
<proteinExistence type="predicted"/>
<dbReference type="EnsemblFungi" id="MAPG_11921T0">
    <property type="protein sequence ID" value="MAPG_11921T0"/>
    <property type="gene ID" value="MAPG_11921"/>
</dbReference>
<protein>
    <submittedName>
        <fullName evidence="1 2">Uncharacterized protein</fullName>
    </submittedName>
</protein>
<evidence type="ECO:0000313" key="2">
    <source>
        <dbReference type="EnsemblFungi" id="MAPG_11921T0"/>
    </source>
</evidence>
<dbReference type="AlphaFoldDB" id="A0A0C4EGH6"/>
<dbReference type="VEuPathDB" id="FungiDB:MAPG_11921"/>
<dbReference type="Proteomes" id="UP000011715">
    <property type="component" value="Unassembled WGS sequence"/>
</dbReference>
<reference evidence="2" key="5">
    <citation type="submission" date="2015-06" db="UniProtKB">
        <authorList>
            <consortium name="EnsemblFungi"/>
        </authorList>
    </citation>
    <scope>IDENTIFICATION</scope>
    <source>
        <strain evidence="2">ATCC 64411</strain>
    </source>
</reference>
<dbReference type="EMBL" id="ADBL01002974">
    <property type="status" value="NOT_ANNOTATED_CDS"/>
    <property type="molecule type" value="Genomic_DNA"/>
</dbReference>
<name>A0A0C4EGH6_MAGP6</name>
<evidence type="ECO:0000313" key="3">
    <source>
        <dbReference type="Proteomes" id="UP000011715"/>
    </source>
</evidence>
<reference evidence="2" key="4">
    <citation type="journal article" date="2015" name="G3 (Bethesda)">
        <title>Genome sequences of three phytopathogenic species of the Magnaporthaceae family of fungi.</title>
        <authorList>
            <person name="Okagaki L.H."/>
            <person name="Nunes C.C."/>
            <person name="Sailsbery J."/>
            <person name="Clay B."/>
            <person name="Brown D."/>
            <person name="John T."/>
            <person name="Oh Y."/>
            <person name="Young N."/>
            <person name="Fitzgerald M."/>
            <person name="Haas B.J."/>
            <person name="Zeng Q."/>
            <person name="Young S."/>
            <person name="Adiconis X."/>
            <person name="Fan L."/>
            <person name="Levin J.Z."/>
            <person name="Mitchell T.K."/>
            <person name="Okubara P.A."/>
            <person name="Farman M.L."/>
            <person name="Kohn L.M."/>
            <person name="Birren B."/>
            <person name="Ma L.-J."/>
            <person name="Dean R.A."/>
        </authorList>
    </citation>
    <scope>NUCLEOTIDE SEQUENCE</scope>
    <source>
        <strain evidence="2">ATCC 64411 / 73-15</strain>
    </source>
</reference>
<keyword evidence="3" id="KW-1185">Reference proteome</keyword>